<sequence>MLIGDYEVYAPHMLGGNVNETEMLGAATWLWMQSPLHQNAPLMALSTLLLPVMKAGQYVLVTHNGQPVFYLSYAFFDAENEHRYLTQEDNARLYQHLHGGNRLWFLEWMTPFGHSRDMANLLRRDIFPYHCYRALYHKGSERGSARVIQFRGQSVSRQQAAHWWHDHPLTHDFPARDISR</sequence>
<dbReference type="STRING" id="1427518.XSR1_900002"/>
<dbReference type="Proteomes" id="UP000019202">
    <property type="component" value="Unassembled WGS sequence"/>
</dbReference>
<dbReference type="GeneID" id="97126927"/>
<dbReference type="InterPro" id="IPR003996">
    <property type="entry name" value="RTX_toxin-activating_protC_bac"/>
</dbReference>
<evidence type="ECO:0000256" key="2">
    <source>
        <dbReference type="RuleBase" id="RU368102"/>
    </source>
</evidence>
<proteinExistence type="inferred from homology"/>
<evidence type="ECO:0000313" key="3">
    <source>
        <dbReference type="EMBL" id="CDL85765.1"/>
    </source>
</evidence>
<dbReference type="GO" id="GO:0005737">
    <property type="term" value="C:cytoplasm"/>
    <property type="evidence" value="ECO:0007669"/>
    <property type="project" value="UniProtKB-SubCell"/>
</dbReference>
<keyword evidence="4" id="KW-1185">Reference proteome</keyword>
<keyword evidence="2" id="KW-0963">Cytoplasm</keyword>
<comment type="subcellular location">
    <subcellularLocation>
        <location evidence="2">Cytoplasm</location>
    </subcellularLocation>
</comment>
<keyword evidence="2" id="KW-0012">Acyltransferase</keyword>
<comment type="caution">
    <text evidence="3">The sequence shown here is derived from an EMBL/GenBank/DDBJ whole genome shotgun (WGS) entry which is preliminary data.</text>
</comment>
<organism evidence="3 4">
    <name type="scientific">Xenorhabdus szentirmaii DSM 16338</name>
    <dbReference type="NCBI Taxonomy" id="1427518"/>
    <lineage>
        <taxon>Bacteria</taxon>
        <taxon>Pseudomonadati</taxon>
        <taxon>Pseudomonadota</taxon>
        <taxon>Gammaproteobacteria</taxon>
        <taxon>Enterobacterales</taxon>
        <taxon>Morganellaceae</taxon>
        <taxon>Xenorhabdus</taxon>
    </lineage>
</organism>
<keyword evidence="2" id="KW-0204">Cytolysis</keyword>
<protein>
    <recommendedName>
        <fullName evidence="2">RTX toxin-activating lysine-acyltransferase</fullName>
        <ecNumber evidence="2">2.3.1.-</ecNumber>
    </recommendedName>
</protein>
<name>W1J8D8_9GAMM</name>
<dbReference type="GO" id="GO:0031640">
    <property type="term" value="P:killing of cells of another organism"/>
    <property type="evidence" value="ECO:0007669"/>
    <property type="project" value="UniProtKB-KW"/>
</dbReference>
<dbReference type="PRINTS" id="PR01489">
    <property type="entry name" value="RTXTOXINC"/>
</dbReference>
<dbReference type="GO" id="GO:0016746">
    <property type="term" value="F:acyltransferase activity"/>
    <property type="evidence" value="ECO:0007669"/>
    <property type="project" value="UniProtKB-UniRule"/>
</dbReference>
<dbReference type="AlphaFoldDB" id="W1J8D8"/>
<dbReference type="RefSeq" id="WP_038242414.1">
    <property type="nucleotide sequence ID" value="NZ_CAWLWS010000155.1"/>
</dbReference>
<dbReference type="GO" id="GO:0009404">
    <property type="term" value="P:toxin metabolic process"/>
    <property type="evidence" value="ECO:0007669"/>
    <property type="project" value="UniProtKB-UniRule"/>
</dbReference>
<comment type="similarity">
    <text evidence="1 2">Belongs to the RTX toxin acyltransferase family.</text>
</comment>
<evidence type="ECO:0000313" key="4">
    <source>
        <dbReference type="Proteomes" id="UP000019202"/>
    </source>
</evidence>
<gene>
    <name evidence="3" type="ORF">XSR1_900002</name>
</gene>
<dbReference type="EC" id="2.3.1.-" evidence="2"/>
<dbReference type="EMBL" id="CBXF010000155">
    <property type="protein sequence ID" value="CDL85765.1"/>
    <property type="molecule type" value="Genomic_DNA"/>
</dbReference>
<comment type="function">
    <text evidence="2">Involved in fatty acylation of protoxin at internal lysine residues, thereby converting it to the active toxin.</text>
</comment>
<accession>W1J8D8</accession>
<dbReference type="Pfam" id="PF02794">
    <property type="entry name" value="HlyC"/>
    <property type="match status" value="1"/>
</dbReference>
<reference evidence="3" key="1">
    <citation type="submission" date="2013-11" db="EMBL/GenBank/DDBJ databases">
        <title>Draft genome sequence and annotation of the entomopathogenic bacteria, Xenorhabdus cabanillasi strain JM26 and Xenorhabdus szentirmai strain DSM 16338.</title>
        <authorList>
            <person name="Gualtieri M."/>
            <person name="Ogier J.C."/>
            <person name="Pages S."/>
            <person name="Givaudan A."/>
            <person name="Gaudriault S."/>
        </authorList>
    </citation>
    <scope>NUCLEOTIDE SEQUENCE [LARGE SCALE GENOMIC DNA]</scope>
    <source>
        <strain evidence="3">DSM 16338</strain>
    </source>
</reference>
<keyword evidence="2" id="KW-0808">Transferase</keyword>
<dbReference type="OrthoDB" id="8596436at2"/>
<evidence type="ECO:0000256" key="1">
    <source>
        <dbReference type="ARBA" id="ARBA00005686"/>
    </source>
</evidence>